<feature type="transmembrane region" description="Helical" evidence="6">
    <location>
        <begin position="115"/>
        <end position="134"/>
    </location>
</feature>
<evidence type="ECO:0000256" key="2">
    <source>
        <dbReference type="ARBA" id="ARBA00022692"/>
    </source>
</evidence>
<keyword evidence="9" id="KW-1185">Reference proteome</keyword>
<accession>A0A670HUR3</accession>
<dbReference type="SUPFAM" id="SSF52343">
    <property type="entry name" value="Ferredoxin reductase-like, C-terminal NADP-linked domain"/>
    <property type="match status" value="1"/>
</dbReference>
<dbReference type="InterPro" id="IPR050369">
    <property type="entry name" value="RBOH/FRE"/>
</dbReference>
<dbReference type="PANTHER" id="PTHR11972">
    <property type="entry name" value="NADPH OXIDASE"/>
    <property type="match status" value="1"/>
</dbReference>
<evidence type="ECO:0000313" key="9">
    <source>
        <dbReference type="Proteomes" id="UP000472272"/>
    </source>
</evidence>
<name>A0A670HUR3_PODMU</name>
<keyword evidence="3 6" id="KW-1133">Transmembrane helix</keyword>
<dbReference type="Gene3D" id="3.40.50.80">
    <property type="entry name" value="Nucleotide-binding domain of ferredoxin-NADP reductase (FNR) module"/>
    <property type="match status" value="1"/>
</dbReference>
<reference evidence="8 9" key="1">
    <citation type="journal article" date="2019" name="Proc. Natl. Acad. Sci. U.S.A.">
        <title>Regulatory changes in pterin and carotenoid genes underlie balanced color polymorphisms in the wall lizard.</title>
        <authorList>
            <person name="Andrade P."/>
            <person name="Pinho C."/>
            <person name="Perez I de Lanuza G."/>
            <person name="Afonso S."/>
            <person name="Brejcha J."/>
            <person name="Rubin C.J."/>
            <person name="Wallerman O."/>
            <person name="Pereira P."/>
            <person name="Sabatino S.J."/>
            <person name="Bellati A."/>
            <person name="Pellitteri-Rosa D."/>
            <person name="Bosakova Z."/>
            <person name="Bunikis I."/>
            <person name="Carretero M.A."/>
            <person name="Feiner N."/>
            <person name="Marsik P."/>
            <person name="Pauperio F."/>
            <person name="Salvi D."/>
            <person name="Soler L."/>
            <person name="While G.M."/>
            <person name="Uller T."/>
            <person name="Font E."/>
            <person name="Andersson L."/>
            <person name="Carneiro M."/>
        </authorList>
    </citation>
    <scope>NUCLEOTIDE SEQUENCE</scope>
</reference>
<gene>
    <name evidence="8" type="primary">NOX4</name>
</gene>
<sequence length="441" mass="50571">MCRILLSFLRGSRKVASRKTRRLLDKSKTFHVTCGVTICVFSVIHVAAHLVNALNFSVNYNGEFLALNAASYHGEDPRKLLFATVPGLTGVLMVLVLFLMSTASTYAIRVSDYDIFWYTHNLFFVFYFLLMLHVSGGVLKYQTNLKEHPPGCLNPNATIQEDRQFAAGFEKLPSENALEPLPGGLVELEPLLQSSFVCTEEPKFQAHFPEYIILHCPSVSSVESHPFTLTLCPTASEATFGVHVKVVGDWTERFRDLLFLHSTWDAEILPVFQQRRYPKLYVDGPFGSPFEECFHYEVSLCVAGGIGVTPFASILNTLLDGWEHYKLRRLYFVWVCRDIASFRWFADLLCKLHNKLWQENRPDFVNIQLYLSRTDGMQKIIGEKYQVLNRRLLIGRPRWKLLFNEIAKCNRHSGLQHLKDCLSPHKRSKVKGPWMVTSSQR</sequence>
<feature type="domain" description="FAD-binding FR-type" evidence="7">
    <location>
        <begin position="178"/>
        <end position="292"/>
    </location>
</feature>
<dbReference type="GO" id="GO:0042554">
    <property type="term" value="P:superoxide anion generation"/>
    <property type="evidence" value="ECO:0007669"/>
    <property type="project" value="TreeGrafter"/>
</dbReference>
<evidence type="ECO:0000256" key="5">
    <source>
        <dbReference type="ARBA" id="ARBA00023136"/>
    </source>
</evidence>
<dbReference type="CDD" id="cd06186">
    <property type="entry name" value="NOX_Duox_like_FAD_NADP"/>
    <property type="match status" value="1"/>
</dbReference>
<evidence type="ECO:0000256" key="3">
    <source>
        <dbReference type="ARBA" id="ARBA00022989"/>
    </source>
</evidence>
<dbReference type="Pfam" id="PF08022">
    <property type="entry name" value="FAD_binding_8"/>
    <property type="match status" value="1"/>
</dbReference>
<protein>
    <submittedName>
        <fullName evidence="8">NADPH oxidase 4</fullName>
    </submittedName>
</protein>
<proteinExistence type="predicted"/>
<dbReference type="InterPro" id="IPR013112">
    <property type="entry name" value="FAD-bd_8"/>
</dbReference>
<dbReference type="Ensembl" id="ENSPMRT00000003719.1">
    <property type="protein sequence ID" value="ENSPMRP00000003469.1"/>
    <property type="gene ID" value="ENSPMRG00000002424.1"/>
</dbReference>
<keyword evidence="2 6" id="KW-0812">Transmembrane</keyword>
<keyword evidence="4" id="KW-0560">Oxidoreductase</keyword>
<evidence type="ECO:0000256" key="6">
    <source>
        <dbReference type="SAM" id="Phobius"/>
    </source>
</evidence>
<dbReference type="GO" id="GO:0006952">
    <property type="term" value="P:defense response"/>
    <property type="evidence" value="ECO:0007669"/>
    <property type="project" value="TreeGrafter"/>
</dbReference>
<feature type="transmembrane region" description="Helical" evidence="6">
    <location>
        <begin position="80"/>
        <end position="103"/>
    </location>
</feature>
<evidence type="ECO:0000259" key="7">
    <source>
        <dbReference type="PROSITE" id="PS51384"/>
    </source>
</evidence>
<dbReference type="InterPro" id="IPR013121">
    <property type="entry name" value="Fe_red_NAD-bd_6"/>
</dbReference>
<dbReference type="Proteomes" id="UP000472272">
    <property type="component" value="Chromosome 4"/>
</dbReference>
<dbReference type="GeneTree" id="ENSGT00940000159621"/>
<dbReference type="InterPro" id="IPR017927">
    <property type="entry name" value="FAD-bd_FR_type"/>
</dbReference>
<organism evidence="8 9">
    <name type="scientific">Podarcis muralis</name>
    <name type="common">Wall lizard</name>
    <name type="synonym">Lacerta muralis</name>
    <dbReference type="NCBI Taxonomy" id="64176"/>
    <lineage>
        <taxon>Eukaryota</taxon>
        <taxon>Metazoa</taxon>
        <taxon>Chordata</taxon>
        <taxon>Craniata</taxon>
        <taxon>Vertebrata</taxon>
        <taxon>Euteleostomi</taxon>
        <taxon>Lepidosauria</taxon>
        <taxon>Squamata</taxon>
        <taxon>Bifurcata</taxon>
        <taxon>Unidentata</taxon>
        <taxon>Episquamata</taxon>
        <taxon>Laterata</taxon>
        <taxon>Lacertibaenia</taxon>
        <taxon>Lacertidae</taxon>
        <taxon>Podarcis</taxon>
    </lineage>
</organism>
<dbReference type="Pfam" id="PF01794">
    <property type="entry name" value="Ferric_reduct"/>
    <property type="match status" value="1"/>
</dbReference>
<comment type="subcellular location">
    <subcellularLocation>
        <location evidence="1">Membrane</location>
        <topology evidence="1">Multi-pass membrane protein</topology>
    </subcellularLocation>
</comment>
<evidence type="ECO:0000256" key="1">
    <source>
        <dbReference type="ARBA" id="ARBA00004141"/>
    </source>
</evidence>
<evidence type="ECO:0000256" key="4">
    <source>
        <dbReference type="ARBA" id="ARBA00023002"/>
    </source>
</evidence>
<dbReference type="Pfam" id="PF08030">
    <property type="entry name" value="NAD_binding_6"/>
    <property type="match status" value="1"/>
</dbReference>
<reference evidence="8" key="3">
    <citation type="submission" date="2025-09" db="UniProtKB">
        <authorList>
            <consortium name="Ensembl"/>
        </authorList>
    </citation>
    <scope>IDENTIFICATION</scope>
</reference>
<dbReference type="GO" id="GO:0043020">
    <property type="term" value="C:NADPH oxidase complex"/>
    <property type="evidence" value="ECO:0007669"/>
    <property type="project" value="TreeGrafter"/>
</dbReference>
<dbReference type="InterPro" id="IPR013130">
    <property type="entry name" value="Fe3_Rdtase_TM_dom"/>
</dbReference>
<evidence type="ECO:0000313" key="8">
    <source>
        <dbReference type="Ensembl" id="ENSPMRP00000003469.1"/>
    </source>
</evidence>
<dbReference type="FunFam" id="3.40.50.80:FF:000015">
    <property type="entry name" value="NADPH oxidase 4"/>
    <property type="match status" value="1"/>
</dbReference>
<dbReference type="AlphaFoldDB" id="A0A670HUR3"/>
<dbReference type="PANTHER" id="PTHR11972:SF206">
    <property type="entry name" value="NADPH OXIDASE 4"/>
    <property type="match status" value="1"/>
</dbReference>
<dbReference type="GO" id="GO:0016175">
    <property type="term" value="F:superoxide-generating NAD(P)H oxidase activity"/>
    <property type="evidence" value="ECO:0007669"/>
    <property type="project" value="TreeGrafter"/>
</dbReference>
<keyword evidence="5 6" id="KW-0472">Membrane</keyword>
<feature type="transmembrane region" description="Helical" evidence="6">
    <location>
        <begin position="29"/>
        <end position="51"/>
    </location>
</feature>
<dbReference type="InterPro" id="IPR039261">
    <property type="entry name" value="FNR_nucleotide-bd"/>
</dbReference>
<dbReference type="PROSITE" id="PS51384">
    <property type="entry name" value="FAD_FR"/>
    <property type="match status" value="1"/>
</dbReference>
<reference evidence="8" key="2">
    <citation type="submission" date="2025-08" db="UniProtKB">
        <authorList>
            <consortium name="Ensembl"/>
        </authorList>
    </citation>
    <scope>IDENTIFICATION</scope>
</reference>